<protein>
    <recommendedName>
        <fullName evidence="8">Zn(2)-C6 fungal-type domain-containing protein</fullName>
    </recommendedName>
</protein>
<feature type="domain" description="Zn(2)-C6 fungal-type" evidence="8">
    <location>
        <begin position="195"/>
        <end position="226"/>
    </location>
</feature>
<keyword evidence="3" id="KW-0805">Transcription regulation</keyword>
<dbReference type="InterPro" id="IPR050335">
    <property type="entry name" value="ERT1_acuK_gluconeogen_tf"/>
</dbReference>
<evidence type="ECO:0000256" key="6">
    <source>
        <dbReference type="ARBA" id="ARBA00023242"/>
    </source>
</evidence>
<gene>
    <name evidence="9" type="ORF">Cpir12675_000656</name>
</gene>
<accession>A0ABR3ZM58</accession>
<evidence type="ECO:0000313" key="9">
    <source>
        <dbReference type="EMBL" id="KAL1901166.1"/>
    </source>
</evidence>
<evidence type="ECO:0000259" key="8">
    <source>
        <dbReference type="PROSITE" id="PS50048"/>
    </source>
</evidence>
<keyword evidence="10" id="KW-1185">Reference proteome</keyword>
<evidence type="ECO:0000256" key="5">
    <source>
        <dbReference type="ARBA" id="ARBA00023163"/>
    </source>
</evidence>
<dbReference type="EMBL" id="JAWDJO010000008">
    <property type="protein sequence ID" value="KAL1901166.1"/>
    <property type="molecule type" value="Genomic_DNA"/>
</dbReference>
<proteinExistence type="predicted"/>
<organism evidence="9 10">
    <name type="scientific">Ceratocystis pirilliformis</name>
    <dbReference type="NCBI Taxonomy" id="259994"/>
    <lineage>
        <taxon>Eukaryota</taxon>
        <taxon>Fungi</taxon>
        <taxon>Dikarya</taxon>
        <taxon>Ascomycota</taxon>
        <taxon>Pezizomycotina</taxon>
        <taxon>Sordariomycetes</taxon>
        <taxon>Hypocreomycetidae</taxon>
        <taxon>Microascales</taxon>
        <taxon>Ceratocystidaceae</taxon>
        <taxon>Ceratocystis</taxon>
    </lineage>
</organism>
<feature type="compositionally biased region" description="Low complexity" evidence="7">
    <location>
        <begin position="22"/>
        <end position="31"/>
    </location>
</feature>
<feature type="region of interest" description="Disordered" evidence="7">
    <location>
        <begin position="1"/>
        <end position="31"/>
    </location>
</feature>
<dbReference type="Gene3D" id="4.10.240.10">
    <property type="entry name" value="Zn(2)-C6 fungal-type DNA-binding domain"/>
    <property type="match status" value="1"/>
</dbReference>
<dbReference type="PANTHER" id="PTHR47659:SF4">
    <property type="entry name" value="ZN(II)2CYS6 TRANSCRIPTION FACTOR (EUROFUNG)"/>
    <property type="match status" value="1"/>
</dbReference>
<comment type="caution">
    <text evidence="9">The sequence shown here is derived from an EMBL/GenBank/DDBJ whole genome shotgun (WGS) entry which is preliminary data.</text>
</comment>
<evidence type="ECO:0000256" key="1">
    <source>
        <dbReference type="ARBA" id="ARBA00022723"/>
    </source>
</evidence>
<dbReference type="InterPro" id="IPR036864">
    <property type="entry name" value="Zn2-C6_fun-type_DNA-bd_sf"/>
</dbReference>
<dbReference type="Pfam" id="PF00172">
    <property type="entry name" value="Zn_clus"/>
    <property type="match status" value="1"/>
</dbReference>
<keyword evidence="4" id="KW-0238">DNA-binding</keyword>
<feature type="compositionally biased region" description="Polar residues" evidence="7">
    <location>
        <begin position="558"/>
        <end position="572"/>
    </location>
</feature>
<keyword evidence="5" id="KW-0804">Transcription</keyword>
<keyword evidence="1" id="KW-0479">Metal-binding</keyword>
<evidence type="ECO:0000256" key="2">
    <source>
        <dbReference type="ARBA" id="ARBA00022833"/>
    </source>
</evidence>
<evidence type="ECO:0000256" key="3">
    <source>
        <dbReference type="ARBA" id="ARBA00023015"/>
    </source>
</evidence>
<dbReference type="Proteomes" id="UP001583280">
    <property type="component" value="Unassembled WGS sequence"/>
</dbReference>
<feature type="region of interest" description="Disordered" evidence="7">
    <location>
        <begin position="223"/>
        <end position="275"/>
    </location>
</feature>
<feature type="compositionally biased region" description="Polar residues" evidence="7">
    <location>
        <begin position="251"/>
        <end position="261"/>
    </location>
</feature>
<dbReference type="CDD" id="cd00067">
    <property type="entry name" value="GAL4"/>
    <property type="match status" value="1"/>
</dbReference>
<feature type="compositionally biased region" description="Low complexity" evidence="7">
    <location>
        <begin position="617"/>
        <end position="654"/>
    </location>
</feature>
<keyword evidence="6" id="KW-0539">Nucleus</keyword>
<reference evidence="9 10" key="1">
    <citation type="journal article" date="2024" name="IMA Fungus">
        <title>IMA Genome - F19 : A genome assembly and annotation guide to empower mycologists, including annotated draft genome sequences of Ceratocystis pirilliformis, Diaporthe australafricana, Fusarium ophioides, Paecilomyces lecythidis, and Sporothrix stenoceras.</title>
        <authorList>
            <person name="Aylward J."/>
            <person name="Wilson A.M."/>
            <person name="Visagie C.M."/>
            <person name="Spraker J."/>
            <person name="Barnes I."/>
            <person name="Buitendag C."/>
            <person name="Ceriani C."/>
            <person name="Del Mar Angel L."/>
            <person name="du Plessis D."/>
            <person name="Fuchs T."/>
            <person name="Gasser K."/>
            <person name="Kramer D."/>
            <person name="Li W."/>
            <person name="Munsamy K."/>
            <person name="Piso A."/>
            <person name="Price J.L."/>
            <person name="Sonnekus B."/>
            <person name="Thomas C."/>
            <person name="van der Nest A."/>
            <person name="van Dijk A."/>
            <person name="van Heerden A."/>
            <person name="van Vuuren N."/>
            <person name="Yilmaz N."/>
            <person name="Duong T.A."/>
            <person name="van der Merwe N.A."/>
            <person name="Wingfield M.J."/>
            <person name="Wingfield B.D."/>
        </authorList>
    </citation>
    <scope>NUCLEOTIDE SEQUENCE [LARGE SCALE GENOMIC DNA]</scope>
    <source>
        <strain evidence="9 10">CMW 12675</strain>
    </source>
</reference>
<dbReference type="PANTHER" id="PTHR47659">
    <property type="entry name" value="ZN(II)2CYS6 TRANSCRIPTION FACTOR (EUROFUNG)-RELATED"/>
    <property type="match status" value="1"/>
</dbReference>
<dbReference type="InterPro" id="IPR001138">
    <property type="entry name" value="Zn2Cys6_DnaBD"/>
</dbReference>
<feature type="compositionally biased region" description="Low complexity" evidence="7">
    <location>
        <begin position="573"/>
        <end position="586"/>
    </location>
</feature>
<sequence>MSGSPAPPATSQEASERMVPITTSTTSSYSLDPSSAAVAAAAAAANLYPISSGSRTEDLYRSTTPMMHTHASHQPDDLRAHHQLPVMHLHQQPPPMAAYQPMAQHPAATQDFDRMGFYHRPDAYPHFMPHATAIIPSNPYPPQPQQIVQSMGPSMGQATMYGNPARPATVPGSTDMGAYGSPKPSRKAKGHVASACVPCKKAHLRCDTHRPCTRCLMNGKEESCVDVQHKKRGRPRLRDDRETRYDPRFPSASSSNETSSMRRPLGPGSSYSSAASTSASAANTVASGYDNTIRRNTSSFRVLKSQPRESLPPRFIEHASASDANIYSSTPPVPMATNTMASSAPSTHVSSNANSNHGPIAYLMLKDLEIAKASTAFSEAVGISLTYGMKLHDIVTPGEREKIKALNNEMRGEQERSQPNYLPPIFPDHQVDRVIQSLKFTAEDVSRFNMDRRDRWDFQSSDGQIRTHDVRFGLAKQDSRYFVVLQILLPNRFQFSASASGSMSGSVTGSAPSPHVATGAYGAYPVQHAQIPQLGYGHSMNVSSAFDANRGGSYGDGSLSTRQTQQQAHSNQLLPGPSPGISPGLSAYAASPSRPDYAMGPASFHTPRTEMSNTPRQQQPLLPPQAQSLQMQAQNQSQTQISQTQQHQTSQASSGCHQLPPIRGQTPNQTTMAATQSMSMMGNVDSGWIKDERTGRVNIEGLLERPSHLQRQPPSA</sequence>
<keyword evidence="2" id="KW-0862">Zinc</keyword>
<dbReference type="SUPFAM" id="SSF57701">
    <property type="entry name" value="Zn2/Cys6 DNA-binding domain"/>
    <property type="match status" value="1"/>
</dbReference>
<evidence type="ECO:0000256" key="4">
    <source>
        <dbReference type="ARBA" id="ARBA00023125"/>
    </source>
</evidence>
<evidence type="ECO:0000256" key="7">
    <source>
        <dbReference type="SAM" id="MobiDB-lite"/>
    </source>
</evidence>
<feature type="compositionally biased region" description="Basic and acidic residues" evidence="7">
    <location>
        <begin position="236"/>
        <end position="247"/>
    </location>
</feature>
<feature type="region of interest" description="Disordered" evidence="7">
    <location>
        <begin position="547"/>
        <end position="668"/>
    </location>
</feature>
<dbReference type="PROSITE" id="PS00463">
    <property type="entry name" value="ZN2_CY6_FUNGAL_1"/>
    <property type="match status" value="1"/>
</dbReference>
<evidence type="ECO:0000313" key="10">
    <source>
        <dbReference type="Proteomes" id="UP001583280"/>
    </source>
</evidence>
<dbReference type="PROSITE" id="PS50048">
    <property type="entry name" value="ZN2_CY6_FUNGAL_2"/>
    <property type="match status" value="1"/>
</dbReference>
<dbReference type="SMART" id="SM00066">
    <property type="entry name" value="GAL4"/>
    <property type="match status" value="1"/>
</dbReference>
<name>A0ABR3ZM58_9PEZI</name>